<reference evidence="2" key="1">
    <citation type="journal article" date="2014" name="Front. Microbiol.">
        <title>High frequency of phylogenetically diverse reductive dehalogenase-homologous genes in deep subseafloor sedimentary metagenomes.</title>
        <authorList>
            <person name="Kawai M."/>
            <person name="Futagami T."/>
            <person name="Toyoda A."/>
            <person name="Takaki Y."/>
            <person name="Nishi S."/>
            <person name="Hori S."/>
            <person name="Arai W."/>
            <person name="Tsubouchi T."/>
            <person name="Morono Y."/>
            <person name="Uchiyama I."/>
            <person name="Ito T."/>
            <person name="Fujiyama A."/>
            <person name="Inagaki F."/>
            <person name="Takami H."/>
        </authorList>
    </citation>
    <scope>NUCLEOTIDE SEQUENCE</scope>
    <source>
        <strain evidence="2">Expedition CK06-06</strain>
    </source>
</reference>
<keyword evidence="1" id="KW-0472">Membrane</keyword>
<name>X0ZC37_9ZZZZ</name>
<feature type="transmembrane region" description="Helical" evidence="1">
    <location>
        <begin position="7"/>
        <end position="28"/>
    </location>
</feature>
<evidence type="ECO:0000256" key="1">
    <source>
        <dbReference type="SAM" id="Phobius"/>
    </source>
</evidence>
<keyword evidence="1" id="KW-1133">Transmembrane helix</keyword>
<keyword evidence="1" id="KW-0812">Transmembrane</keyword>
<dbReference type="EMBL" id="BART01009339">
    <property type="protein sequence ID" value="GAG66809.1"/>
    <property type="molecule type" value="Genomic_DNA"/>
</dbReference>
<dbReference type="AlphaFoldDB" id="X0ZC37"/>
<feature type="transmembrane region" description="Helical" evidence="1">
    <location>
        <begin position="40"/>
        <end position="59"/>
    </location>
</feature>
<proteinExistence type="predicted"/>
<comment type="caution">
    <text evidence="2">The sequence shown here is derived from an EMBL/GenBank/DDBJ whole genome shotgun (WGS) entry which is preliminary data.</text>
</comment>
<evidence type="ECO:0000313" key="2">
    <source>
        <dbReference type="EMBL" id="GAG66809.1"/>
    </source>
</evidence>
<gene>
    <name evidence="2" type="ORF">S01H4_20721</name>
</gene>
<sequence>MGKNRDLILILSLVVVGMFIPFLGSMIINYGLNLVKIGSTFGYFLLIFAIELGAVYLYFTISNRVANKNIEKYKKK</sequence>
<organism evidence="2">
    <name type="scientific">marine sediment metagenome</name>
    <dbReference type="NCBI Taxonomy" id="412755"/>
    <lineage>
        <taxon>unclassified sequences</taxon>
        <taxon>metagenomes</taxon>
        <taxon>ecological metagenomes</taxon>
    </lineage>
</organism>
<accession>X0ZC37</accession>
<protein>
    <submittedName>
        <fullName evidence="2">Uncharacterized protein</fullName>
    </submittedName>
</protein>